<accession>W5TLN3</accession>
<dbReference type="AlphaFoldDB" id="W5TLN3"/>
<dbReference type="KEGG" id="nno:NONO_c50640"/>
<protein>
    <submittedName>
        <fullName evidence="2">Uncharacterized protein</fullName>
    </submittedName>
</protein>
<dbReference type="Proteomes" id="UP000019150">
    <property type="component" value="Chromosome"/>
</dbReference>
<gene>
    <name evidence="2" type="ORF">NONO_c50640</name>
</gene>
<organism evidence="2 3">
    <name type="scientific">Nocardia nova SH22a</name>
    <dbReference type="NCBI Taxonomy" id="1415166"/>
    <lineage>
        <taxon>Bacteria</taxon>
        <taxon>Bacillati</taxon>
        <taxon>Actinomycetota</taxon>
        <taxon>Actinomycetes</taxon>
        <taxon>Mycobacteriales</taxon>
        <taxon>Nocardiaceae</taxon>
        <taxon>Nocardia</taxon>
    </lineage>
</organism>
<dbReference type="EMBL" id="CP006850">
    <property type="protein sequence ID" value="AHH19848.1"/>
    <property type="molecule type" value="Genomic_DNA"/>
</dbReference>
<keyword evidence="3" id="KW-1185">Reference proteome</keyword>
<name>W5TLN3_9NOCA</name>
<dbReference type="HOGENOM" id="CLU_2899650_0_0_11"/>
<proteinExistence type="predicted"/>
<evidence type="ECO:0000256" key="1">
    <source>
        <dbReference type="SAM" id="MobiDB-lite"/>
    </source>
</evidence>
<feature type="region of interest" description="Disordered" evidence="1">
    <location>
        <begin position="1"/>
        <end position="62"/>
    </location>
</feature>
<reference evidence="2 3" key="1">
    <citation type="journal article" date="2014" name="Appl. Environ. Microbiol.">
        <title>Insights into the Microbial Degradation of Rubber and Gutta-Percha by Analysis of the Complete Genome of Nocardia nova SH22a.</title>
        <authorList>
            <person name="Luo Q."/>
            <person name="Hiessl S."/>
            <person name="Poehlein A."/>
            <person name="Daniel R."/>
            <person name="Steinbuchel A."/>
        </authorList>
    </citation>
    <scope>NUCLEOTIDE SEQUENCE [LARGE SCALE GENOMIC DNA]</scope>
    <source>
        <strain evidence="2">SH22a</strain>
    </source>
</reference>
<sequence>MPLQEPLPGHERIRCDTPAVGVTRAGGDAKRKGNARPEQLSHRSGDGRAAMIEAPTRADVAK</sequence>
<evidence type="ECO:0000313" key="3">
    <source>
        <dbReference type="Proteomes" id="UP000019150"/>
    </source>
</evidence>
<dbReference type="STRING" id="1415166.NONO_c50640"/>
<dbReference type="PATRIC" id="fig|1415166.3.peg.5223"/>
<evidence type="ECO:0000313" key="2">
    <source>
        <dbReference type="EMBL" id="AHH19848.1"/>
    </source>
</evidence>